<evidence type="ECO:0000313" key="2">
    <source>
        <dbReference type="EMBL" id="CAF1486409.1"/>
    </source>
</evidence>
<protein>
    <submittedName>
        <fullName evidence="2">Uncharacterized protein</fullName>
    </submittedName>
</protein>
<dbReference type="Proteomes" id="UP000677228">
    <property type="component" value="Unassembled WGS sequence"/>
</dbReference>
<evidence type="ECO:0000256" key="1">
    <source>
        <dbReference type="SAM" id="MobiDB-lite"/>
    </source>
</evidence>
<feature type="compositionally biased region" description="Polar residues" evidence="1">
    <location>
        <begin position="295"/>
        <end position="312"/>
    </location>
</feature>
<organism evidence="2 4">
    <name type="scientific">Didymodactylos carnosus</name>
    <dbReference type="NCBI Taxonomy" id="1234261"/>
    <lineage>
        <taxon>Eukaryota</taxon>
        <taxon>Metazoa</taxon>
        <taxon>Spiralia</taxon>
        <taxon>Gnathifera</taxon>
        <taxon>Rotifera</taxon>
        <taxon>Eurotatoria</taxon>
        <taxon>Bdelloidea</taxon>
        <taxon>Philodinida</taxon>
        <taxon>Philodinidae</taxon>
        <taxon>Didymodactylos</taxon>
    </lineage>
</organism>
<dbReference type="EMBL" id="CAJOBA010054610">
    <property type="protein sequence ID" value="CAF4276161.1"/>
    <property type="molecule type" value="Genomic_DNA"/>
</dbReference>
<feature type="compositionally biased region" description="Basic residues" evidence="1">
    <location>
        <begin position="25"/>
        <end position="38"/>
    </location>
</feature>
<accession>A0A8S2FJK8</accession>
<dbReference type="Proteomes" id="UP000682733">
    <property type="component" value="Unassembled WGS sequence"/>
</dbReference>
<dbReference type="EMBL" id="CAJNOK010032664">
    <property type="protein sequence ID" value="CAF1486409.1"/>
    <property type="molecule type" value="Genomic_DNA"/>
</dbReference>
<feature type="compositionally biased region" description="Basic residues" evidence="1">
    <location>
        <begin position="48"/>
        <end position="61"/>
    </location>
</feature>
<feature type="compositionally biased region" description="Polar residues" evidence="1">
    <location>
        <begin position="277"/>
        <end position="288"/>
    </location>
</feature>
<feature type="compositionally biased region" description="Basic and acidic residues" evidence="1">
    <location>
        <begin position="314"/>
        <end position="335"/>
    </location>
</feature>
<sequence length="435" mass="50765">MAYPNTNAFDVDDYDYVPLNESYRRPKSHRHHHHHNHHHEPQQENDHRHHQHVHHHIHPHRQSPEIDPAMDRTAQYIAGLNEQPYQQNYVQPVQPVQPLQPYDSFSPTLTIRRHPVNAYDPREIEHRMPTLTQSELPSNLHVTIQRAPVDVQMPPIAVQPIIYKVPIATIQPNVQQPSIRAFNPPQQSQDVPVMYAYKPNESTMNPYVPPAYKPDESTMNPYVPPAYKSDESTMKPYVSPAPQRESTQNHLIQQSQRTNEPLDPDERPIIPMKDTSIYDSPRSTSSSVGAKRPSRVNQFIQPQAIQRKQTPPTEHIEESPRPSRNKNQIERRPVRTDLLPSTPFGISMKKIKPVVMKMQQPHVYPDEYYDDEPVNTIRKPLVLSPVSKKKVYKVTPPHLEQPYEEDDNTYYEYVQQPKRVVYVRPKRSAIVTYRT</sequence>
<feature type="compositionally biased region" description="Polar residues" evidence="1">
    <location>
        <begin position="244"/>
        <end position="259"/>
    </location>
</feature>
<evidence type="ECO:0000313" key="4">
    <source>
        <dbReference type="Proteomes" id="UP000677228"/>
    </source>
</evidence>
<evidence type="ECO:0000313" key="3">
    <source>
        <dbReference type="EMBL" id="CAF4276161.1"/>
    </source>
</evidence>
<feature type="region of interest" description="Disordered" evidence="1">
    <location>
        <begin position="228"/>
        <end position="341"/>
    </location>
</feature>
<feature type="region of interest" description="Disordered" evidence="1">
    <location>
        <begin position="25"/>
        <end position="65"/>
    </location>
</feature>
<comment type="caution">
    <text evidence="2">The sequence shown here is derived from an EMBL/GenBank/DDBJ whole genome shotgun (WGS) entry which is preliminary data.</text>
</comment>
<proteinExistence type="predicted"/>
<reference evidence="2" key="1">
    <citation type="submission" date="2021-02" db="EMBL/GenBank/DDBJ databases">
        <authorList>
            <person name="Nowell W R."/>
        </authorList>
    </citation>
    <scope>NUCLEOTIDE SEQUENCE</scope>
</reference>
<name>A0A8S2FJK8_9BILA</name>
<dbReference type="AlphaFoldDB" id="A0A8S2FJK8"/>
<gene>
    <name evidence="2" type="ORF">OVA965_LOCUS36294</name>
    <name evidence="3" type="ORF">TMI583_LOCUS37299</name>
</gene>